<evidence type="ECO:0000256" key="1">
    <source>
        <dbReference type="ARBA" id="ARBA00006484"/>
    </source>
</evidence>
<keyword evidence="3" id="KW-0560">Oxidoreductase</keyword>
<dbReference type="PRINTS" id="PR00080">
    <property type="entry name" value="SDRFAMILY"/>
</dbReference>
<comment type="similarity">
    <text evidence="1 4">Belongs to the short-chain dehydrogenases/reductases (SDR) family.</text>
</comment>
<evidence type="ECO:0000313" key="5">
    <source>
        <dbReference type="EMBL" id="BDC99574.1"/>
    </source>
</evidence>
<evidence type="ECO:0000256" key="2">
    <source>
        <dbReference type="ARBA" id="ARBA00022857"/>
    </source>
</evidence>
<protein>
    <submittedName>
        <fullName evidence="5">Short-chain dehydrogenase</fullName>
    </submittedName>
</protein>
<dbReference type="EMBL" id="AP025292">
    <property type="protein sequence ID" value="BDC99574.1"/>
    <property type="molecule type" value="Genomic_DNA"/>
</dbReference>
<name>A0ABN6L8Q8_9BACT</name>
<evidence type="ECO:0000256" key="3">
    <source>
        <dbReference type="ARBA" id="ARBA00023002"/>
    </source>
</evidence>
<dbReference type="PANTHER" id="PTHR43963:SF6">
    <property type="entry name" value="CHAIN DEHYDROGENASE FAMILY PROTEIN, PUTATIVE (AFU_ORTHOLOGUE AFUA_3G15350)-RELATED"/>
    <property type="match status" value="1"/>
</dbReference>
<dbReference type="PANTHER" id="PTHR43963">
    <property type="entry name" value="CARBONYL REDUCTASE 1-RELATED"/>
    <property type="match status" value="1"/>
</dbReference>
<dbReference type="CDD" id="cd05324">
    <property type="entry name" value="carb_red_PTCR-like_SDR_c"/>
    <property type="match status" value="1"/>
</dbReference>
<gene>
    <name evidence="5" type="ORF">PEPS_18550</name>
</gene>
<keyword evidence="6" id="KW-1185">Reference proteome</keyword>
<dbReference type="RefSeq" id="WP_338396882.1">
    <property type="nucleotide sequence ID" value="NZ_AP025292.1"/>
</dbReference>
<dbReference type="InterPro" id="IPR036291">
    <property type="entry name" value="NAD(P)-bd_dom_sf"/>
</dbReference>
<organism evidence="5 6">
    <name type="scientific">Persicobacter psychrovividus</name>
    <dbReference type="NCBI Taxonomy" id="387638"/>
    <lineage>
        <taxon>Bacteria</taxon>
        <taxon>Pseudomonadati</taxon>
        <taxon>Bacteroidota</taxon>
        <taxon>Cytophagia</taxon>
        <taxon>Cytophagales</taxon>
        <taxon>Persicobacteraceae</taxon>
        <taxon>Persicobacter</taxon>
    </lineage>
</organism>
<dbReference type="InterPro" id="IPR002347">
    <property type="entry name" value="SDR_fam"/>
</dbReference>
<dbReference type="Gene3D" id="3.40.50.720">
    <property type="entry name" value="NAD(P)-binding Rossmann-like Domain"/>
    <property type="match status" value="1"/>
</dbReference>
<dbReference type="Pfam" id="PF00106">
    <property type="entry name" value="adh_short"/>
    <property type="match status" value="1"/>
</dbReference>
<accession>A0ABN6L8Q8</accession>
<dbReference type="SUPFAM" id="SSF51735">
    <property type="entry name" value="NAD(P)-binding Rossmann-fold domains"/>
    <property type="match status" value="1"/>
</dbReference>
<evidence type="ECO:0000256" key="4">
    <source>
        <dbReference type="RuleBase" id="RU000363"/>
    </source>
</evidence>
<dbReference type="Proteomes" id="UP001354989">
    <property type="component" value="Chromosome"/>
</dbReference>
<evidence type="ECO:0000313" key="6">
    <source>
        <dbReference type="Proteomes" id="UP001354989"/>
    </source>
</evidence>
<proteinExistence type="inferred from homology"/>
<dbReference type="InterPro" id="IPR045313">
    <property type="entry name" value="CBR1-like"/>
</dbReference>
<sequence>MIALVTGANKGIGHEVARQLAEQGHTVFLGSRDLKKGEEALAKLSDPKNMEVVQLDVTDSTSIQNCLKVIEQKHGCLDILVNNAGINYDTWQNVVNADLSTVKDTFDTNLFGVWEMIQTFLPLMQKSGYGRIVNVSSGAGAWSSQTGGTPGYSLSKIALNALTVQFNNQINASDILINAVCPGWVRTDMGGSSATRSVAEGAETIVWLSQLPSGGPSGKFFRDKEVIDW</sequence>
<keyword evidence="2" id="KW-0521">NADP</keyword>
<reference evidence="5 6" key="1">
    <citation type="submission" date="2021-12" db="EMBL/GenBank/DDBJ databases">
        <title>Genome sequencing of bacteria with rrn-lacking chromosome and rrn-plasmid.</title>
        <authorList>
            <person name="Anda M."/>
            <person name="Iwasaki W."/>
        </authorList>
    </citation>
    <scope>NUCLEOTIDE SEQUENCE [LARGE SCALE GENOMIC DNA]</scope>
    <source>
        <strain evidence="5 6">NBRC 101262</strain>
    </source>
</reference>
<dbReference type="PRINTS" id="PR00081">
    <property type="entry name" value="GDHRDH"/>
</dbReference>